<comment type="cofactor">
    <cofactor evidence="1">
        <name>Mg(2+)</name>
        <dbReference type="ChEBI" id="CHEBI:18420"/>
    </cofactor>
</comment>
<keyword evidence="3 6" id="KW-0808">Transferase</keyword>
<dbReference type="Gene3D" id="1.10.600.10">
    <property type="entry name" value="Farnesyl Diphosphate Synthase"/>
    <property type="match status" value="1"/>
</dbReference>
<dbReference type="InterPro" id="IPR000092">
    <property type="entry name" value="Polyprenyl_synt"/>
</dbReference>
<evidence type="ECO:0000256" key="6">
    <source>
        <dbReference type="RuleBase" id="RU004466"/>
    </source>
</evidence>
<comment type="similarity">
    <text evidence="2 6">Belongs to the FPP/GGPP synthase family.</text>
</comment>
<dbReference type="SUPFAM" id="SSF48576">
    <property type="entry name" value="Terpenoid synthases"/>
    <property type="match status" value="1"/>
</dbReference>
<dbReference type="PANTHER" id="PTHR12001:SF85">
    <property type="entry name" value="SHORT CHAIN ISOPRENYL DIPHOSPHATE SYNTHASE"/>
    <property type="match status" value="1"/>
</dbReference>
<dbReference type="EMBL" id="JAIMFO010000004">
    <property type="protein sequence ID" value="MBY4797249.1"/>
    <property type="molecule type" value="Genomic_DNA"/>
</dbReference>
<name>A0ABS7MIQ1_9ACTN</name>
<gene>
    <name evidence="7" type="ORF">K6V98_02565</name>
</gene>
<keyword evidence="5" id="KW-0460">Magnesium</keyword>
<evidence type="ECO:0000256" key="2">
    <source>
        <dbReference type="ARBA" id="ARBA00006706"/>
    </source>
</evidence>
<keyword evidence="4" id="KW-0479">Metal-binding</keyword>
<dbReference type="CDD" id="cd00685">
    <property type="entry name" value="Trans_IPPS_HT"/>
    <property type="match status" value="1"/>
</dbReference>
<evidence type="ECO:0000313" key="7">
    <source>
        <dbReference type="EMBL" id="MBY4797249.1"/>
    </source>
</evidence>
<dbReference type="SFLD" id="SFLDG01017">
    <property type="entry name" value="Polyprenyl_Transferase_Like"/>
    <property type="match status" value="1"/>
</dbReference>
<dbReference type="PROSITE" id="PS00723">
    <property type="entry name" value="POLYPRENYL_SYNTHASE_1"/>
    <property type="match status" value="1"/>
</dbReference>
<dbReference type="Proteomes" id="UP000700908">
    <property type="component" value="Unassembled WGS sequence"/>
</dbReference>
<organism evidence="7 8">
    <name type="scientific">Collinsella ureilytica</name>
    <dbReference type="NCBI Taxonomy" id="2869515"/>
    <lineage>
        <taxon>Bacteria</taxon>
        <taxon>Bacillati</taxon>
        <taxon>Actinomycetota</taxon>
        <taxon>Coriobacteriia</taxon>
        <taxon>Coriobacteriales</taxon>
        <taxon>Coriobacteriaceae</taxon>
        <taxon>Collinsella</taxon>
    </lineage>
</organism>
<comment type="caution">
    <text evidence="7">The sequence shown here is derived from an EMBL/GenBank/DDBJ whole genome shotgun (WGS) entry which is preliminary data.</text>
</comment>
<proteinExistence type="inferred from homology"/>
<dbReference type="Pfam" id="PF00348">
    <property type="entry name" value="polyprenyl_synt"/>
    <property type="match status" value="1"/>
</dbReference>
<dbReference type="SFLD" id="SFLDS00005">
    <property type="entry name" value="Isoprenoid_Synthase_Type_I"/>
    <property type="match status" value="1"/>
</dbReference>
<protein>
    <submittedName>
        <fullName evidence="7">Polyprenyl synthetase family protein</fullName>
    </submittedName>
</protein>
<dbReference type="InterPro" id="IPR033749">
    <property type="entry name" value="Polyprenyl_synt_CS"/>
</dbReference>
<evidence type="ECO:0000313" key="8">
    <source>
        <dbReference type="Proteomes" id="UP000700908"/>
    </source>
</evidence>
<evidence type="ECO:0000256" key="4">
    <source>
        <dbReference type="ARBA" id="ARBA00022723"/>
    </source>
</evidence>
<evidence type="ECO:0000256" key="3">
    <source>
        <dbReference type="ARBA" id="ARBA00022679"/>
    </source>
</evidence>
<evidence type="ECO:0000256" key="5">
    <source>
        <dbReference type="ARBA" id="ARBA00022842"/>
    </source>
</evidence>
<keyword evidence="8" id="KW-1185">Reference proteome</keyword>
<dbReference type="PANTHER" id="PTHR12001">
    <property type="entry name" value="GERANYLGERANYL PYROPHOSPHATE SYNTHASE"/>
    <property type="match status" value="1"/>
</dbReference>
<accession>A0ABS7MIQ1</accession>
<dbReference type="InterPro" id="IPR008949">
    <property type="entry name" value="Isoprenoid_synthase_dom_sf"/>
</dbReference>
<evidence type="ECO:0000256" key="1">
    <source>
        <dbReference type="ARBA" id="ARBA00001946"/>
    </source>
</evidence>
<sequence length="370" mass="40675">MVEQHKGAGCIGLQVSRTPWFTGANSDRKSRGRPVQGFRNFLEQHLDTLNEQVLQAFQGQTEVADIEAYLYAPLERFAKTGGKRHRPLICMLACQAVGGSLAQARSAALAIEHFQTAALIHDDIADDGLLRRGEPCMHRITGEGLAINCGDLALSMVTQAVVEDPTLSDELKIRVLRELSAMTIRTIEGQALDLGWARDKRFDIGIDDYFRMATLKTAHYSGAVPLACGAIIGGAATETIEALRSFGLDTGLAFQIQDDLLNLVGDGTTKDKDFRNDIIEGKRTLVVVRALEDPRTKDELIEILQQGSTDLDVLDRAVQIFEETGALAYAKDQADQLISRAKNKLLAIDLDPACRDLLLSMADFFVHRLR</sequence>
<reference evidence="7 8" key="1">
    <citation type="submission" date="2021-08" db="EMBL/GenBank/DDBJ databases">
        <title>Collinsella faecalis sp. nov. isolated from swine faeces.</title>
        <authorList>
            <person name="Oh B.S."/>
            <person name="Lee J.H."/>
        </authorList>
    </citation>
    <scope>NUCLEOTIDE SEQUENCE [LARGE SCALE GENOMIC DNA]</scope>
    <source>
        <strain evidence="7 8">AGMB00827</strain>
    </source>
</reference>